<reference evidence="10" key="3">
    <citation type="submission" date="2025-08" db="UniProtKB">
        <authorList>
            <consortium name="Ensembl"/>
        </authorList>
    </citation>
    <scope>IDENTIFICATION</scope>
</reference>
<proteinExistence type="predicted"/>
<keyword evidence="3" id="KW-0597">Phosphoprotein</keyword>
<dbReference type="PANTHER" id="PTHR17271">
    <property type="entry name" value="PLECKSTRIN HOMOLOGY PH DOMAIN-CONTAINING PROTEIN"/>
    <property type="match status" value="1"/>
</dbReference>
<dbReference type="InterPro" id="IPR011993">
    <property type="entry name" value="PH-like_dom_sf"/>
</dbReference>
<dbReference type="Ensembl" id="ENSELUT00000029144.3">
    <property type="protein sequence ID" value="ENSELUP00000019101.2"/>
    <property type="gene ID" value="ENSELUG00000018479.3"/>
</dbReference>
<feature type="compositionally biased region" description="Basic and acidic residues" evidence="8">
    <location>
        <begin position="326"/>
        <end position="340"/>
    </location>
</feature>
<dbReference type="Proteomes" id="UP000265140">
    <property type="component" value="Chromosome 11"/>
</dbReference>
<evidence type="ECO:0000256" key="7">
    <source>
        <dbReference type="SAM" id="Coils"/>
    </source>
</evidence>
<evidence type="ECO:0000256" key="6">
    <source>
        <dbReference type="ARBA" id="ARBA00023212"/>
    </source>
</evidence>
<dbReference type="SUPFAM" id="SSF50729">
    <property type="entry name" value="PH domain-like"/>
    <property type="match status" value="2"/>
</dbReference>
<feature type="region of interest" description="Disordered" evidence="8">
    <location>
        <begin position="261"/>
        <end position="340"/>
    </location>
</feature>
<feature type="compositionally biased region" description="Low complexity" evidence="8">
    <location>
        <begin position="699"/>
        <end position="724"/>
    </location>
</feature>
<evidence type="ECO:0000256" key="2">
    <source>
        <dbReference type="ARBA" id="ARBA00022490"/>
    </source>
</evidence>
<feature type="region of interest" description="Disordered" evidence="8">
    <location>
        <begin position="686"/>
        <end position="830"/>
    </location>
</feature>
<evidence type="ECO:0000313" key="10">
    <source>
        <dbReference type="Ensembl" id="ENSELUP00000019101.2"/>
    </source>
</evidence>
<keyword evidence="2" id="KW-0963">Cytoplasm</keyword>
<dbReference type="OMA" id="TSCHELC"/>
<evidence type="ECO:0000313" key="11">
    <source>
        <dbReference type="Proteomes" id="UP000265140"/>
    </source>
</evidence>
<dbReference type="GeneID" id="105022946"/>
<dbReference type="Gene3D" id="2.30.29.30">
    <property type="entry name" value="Pleckstrin-homology domain (PH domain)/Phosphotyrosine-binding domain (PTB)"/>
    <property type="match status" value="2"/>
</dbReference>
<accession>A0A3P8YRB7</accession>
<reference evidence="10" key="2">
    <citation type="submission" date="2020-02" db="EMBL/GenBank/DDBJ databases">
        <title>Esox lucius (northern pike) genome, fEsoLuc1, primary haplotype.</title>
        <authorList>
            <person name="Myers G."/>
            <person name="Karagic N."/>
            <person name="Meyer A."/>
            <person name="Pippel M."/>
            <person name="Reichard M."/>
            <person name="Winkler S."/>
            <person name="Tracey A."/>
            <person name="Sims Y."/>
            <person name="Howe K."/>
            <person name="Rhie A."/>
            <person name="Formenti G."/>
            <person name="Durbin R."/>
            <person name="Fedrigo O."/>
            <person name="Jarvis E.D."/>
        </authorList>
    </citation>
    <scope>NUCLEOTIDE SEQUENCE [LARGE SCALE GENOMIC DNA]</scope>
</reference>
<feature type="domain" description="PH" evidence="9">
    <location>
        <begin position="350"/>
        <end position="446"/>
    </location>
</feature>
<comment type="subcellular location">
    <subcellularLocation>
        <location evidence="1">Cytoplasm</location>
        <location evidence="1">Cytoskeleton</location>
    </subcellularLocation>
</comment>
<dbReference type="Pfam" id="PF00169">
    <property type="entry name" value="PH"/>
    <property type="match status" value="2"/>
</dbReference>
<keyword evidence="5" id="KW-0009">Actin-binding</keyword>
<feature type="domain" description="PH" evidence="9">
    <location>
        <begin position="44"/>
        <end position="151"/>
    </location>
</feature>
<dbReference type="PANTHER" id="PTHR17271:SF12">
    <property type="entry name" value="MYOSIN PHOSPHATASE RHO-INTERACTING PROTEIN ISOFORM X1"/>
    <property type="match status" value="1"/>
</dbReference>
<dbReference type="GO" id="GO:0015629">
    <property type="term" value="C:actin cytoskeleton"/>
    <property type="evidence" value="ECO:0007669"/>
    <property type="project" value="TreeGrafter"/>
</dbReference>
<dbReference type="OrthoDB" id="9942268at2759"/>
<dbReference type="SMART" id="SM00233">
    <property type="entry name" value="PH"/>
    <property type="match status" value="2"/>
</dbReference>
<feature type="compositionally biased region" description="Polar residues" evidence="8">
    <location>
        <begin position="781"/>
        <end position="814"/>
    </location>
</feature>
<sequence>MSGEKSPNPCNKFEPNIFYKSKCQNCFKSLELHLQTDHDNDQAKPIYGGWLCLAPEGTDFNNPMQKSRKWQRRFFILYENGNLSFALDKLTSTLPQGTVNMNLCSEVIDAEPKTGQRNALCIVTPEQEFFIRGENKEIINGWSEQLAVFPRTNKQNLKKKRKVDSPTSQEPSPAKMAATEPSILLMESGDTRSSFWPEERPAGGPDVDTLWIVTDTDPLGPDETPAVRHPHYLSSRSADSMTFGSSLPLSRGSCFRGCVASKGPGNSDRQPAEPRRFRSHLPANHGPARRHYSEPERLLGEAPGKAWSNEEMDQAGSGRGRSKACSNDRERRAKSLERRTSESVMTPDLLNFKKGWMMKLDKEDKWMKYWFVLSADSLRYYKDSLAEENSDVDGEIDLTKCHHVSEYQVQRNYGFQVHTQKCVYTLSAMTAGIRRNWIQALMKNVRPFNAPDVASSLPVHHILCSPPDHLPHPKPDVTQDSSLTSEVPTENVQWPKHLICEKRREGRSKTFDWTEFKPMLATEQAVKQDNVPTPEMEFAGSGKKRRREERRRRYESMLGFPLGLEMDCGGGDTSLWSPRTQQREIEQCWQLVEKSALRPERSAPLYTDCKDKGDIELQLETLNKRVEELKDQLAESEHHRIELEAQLCPAFGQQHHIYHLHEAPTCLETGLHSLKSLTDTHVDTRDHLQQQKLKRQSMQEELQQELGLSLSSDSLETQSSSGTHPSPPPSIMLHDTEGKLQKLDDLFHDSPMSGNTPASDTDLSSDSGLQNGRENKGPNLGSETSSQTQFKNGSHQQTSPTQSVAFSPNSLSMEETQEKANSIGIDNPARCETPRATDEYAEPDQAIALRRLAQEVELLISQNKALNQRNQEMLNQLTEADREIERLRAEFISQYSGPEFLSKVEQHSQAEVEGLKSELFRRDQQLREAQLLVSSLDQRLRETEVQLQLREATLKALGSPATEEAVEEGDSDYDDGGEAREKIISTHHLGVKERESFLLCLQAMEFKQSELERQLLHREQICRELQINNTELRETDRLCSQQGNIIRLSEDVEKDRMSAKESGLRCCSEGKWQDEIVLVSGERKIQQVVEGIMSMSRTLGRVLQVIDRSDKNVLKALFDKEHVEINETGIRQVKLEEQFWGGLLKGLKDNPSQSSEDKLTDILLCQSLEHMVLQNQMLHLAHSLFSHKNIEEWSGGKDMMNGCMSLGDFAIIGNIADESGSEIAEYDDDEGILSVYNQQNDTDDVFRQNFTEITEERMLMLNQIASSVKASANNDLQSMAQRLYHYHRVSDPWLSSIHCTVMEAFSSYRISRLNALHKKTLQETQQGLLTAPSPLVCSSCAGRLNAKVGLQVEHNDSRTTATLLQDDNGQQNTWSPNQTGTAGEEVCRVRTHAEVTNGTESPIINVNGWTGGLLEGIQQCEIDVEDGTTPEPDEGKVRLGEEDLEVVLSSLRDRVKDLEEQLSVINEDMKAERDGITASLQRKHDEEVERLKAIYEHGFVTIEGSHQKILGELQYRHQQELQRLQRDTDRLLEEETAATITAIEAIKNAHRAELEREIQRACHANSDLGDIRRIGRQHSEELASCHRELEVLCQQYCLKCLECSHLGQALEAERLALGQCQLENSDLRTRNQELSGHLTSEITKLCSLAKQDVIPFSQERDVYELEIDLRVKESEVKCLEQQITSLKGQLQTAHRDSKYMSEKFKDISAELSILRSKAEFDLGQLRENLRVAHEALGELSPAVDSDNECQGRLCC</sequence>
<keyword evidence="4 7" id="KW-0175">Coiled coil</keyword>
<dbReference type="STRING" id="8010.ENSELUP00000019101"/>
<feature type="coiled-coil region" evidence="7">
    <location>
        <begin position="612"/>
        <end position="646"/>
    </location>
</feature>
<dbReference type="Bgee" id="ENSELUG00000018479">
    <property type="expression patterns" value="Expressed in nose and 10 other cell types or tissues"/>
</dbReference>
<keyword evidence="6" id="KW-0206">Cytoskeleton</keyword>
<feature type="coiled-coil region" evidence="7">
    <location>
        <begin position="1662"/>
        <end position="1696"/>
    </location>
</feature>
<dbReference type="GO" id="GO:0051015">
    <property type="term" value="F:actin filament binding"/>
    <property type="evidence" value="ECO:0007669"/>
    <property type="project" value="TreeGrafter"/>
</dbReference>
<feature type="compositionally biased region" description="Polar residues" evidence="8">
    <location>
        <begin position="752"/>
        <end position="772"/>
    </location>
</feature>
<reference evidence="10" key="4">
    <citation type="submission" date="2025-09" db="UniProtKB">
        <authorList>
            <consortium name="Ensembl"/>
        </authorList>
    </citation>
    <scope>IDENTIFICATION</scope>
</reference>
<dbReference type="InParanoid" id="A0A3P8YRB7"/>
<dbReference type="GeneTree" id="ENSGT00940000164958"/>
<dbReference type="RefSeq" id="XP_019906845.2">
    <property type="nucleotide sequence ID" value="XM_020051286.2"/>
</dbReference>
<dbReference type="PROSITE" id="PS50003">
    <property type="entry name" value="PH_DOMAIN"/>
    <property type="match status" value="2"/>
</dbReference>
<feature type="region of interest" description="Disordered" evidence="8">
    <location>
        <begin position="153"/>
        <end position="179"/>
    </location>
</feature>
<evidence type="ECO:0000256" key="8">
    <source>
        <dbReference type="SAM" id="MobiDB-lite"/>
    </source>
</evidence>
<feature type="compositionally biased region" description="Basic and acidic residues" evidence="8">
    <location>
        <begin position="734"/>
        <end position="748"/>
    </location>
</feature>
<reference evidence="11" key="1">
    <citation type="journal article" date="2014" name="PLoS ONE">
        <title>The genome and linkage map of the northern pike (Esox lucius): conserved synteny revealed between the salmonid sister group and the Neoteleostei.</title>
        <authorList>
            <person name="Rondeau E.B."/>
            <person name="Minkley D.R."/>
            <person name="Leong J.S."/>
            <person name="Messmer A.M."/>
            <person name="Jantzen J.R."/>
            <person name="von Schalburg K.R."/>
            <person name="Lemon C."/>
            <person name="Bird N.H."/>
            <person name="Koop B.F."/>
        </authorList>
    </citation>
    <scope>NUCLEOTIDE SEQUENCE</scope>
</reference>
<evidence type="ECO:0000256" key="5">
    <source>
        <dbReference type="ARBA" id="ARBA00023203"/>
    </source>
</evidence>
<evidence type="ECO:0000256" key="1">
    <source>
        <dbReference type="ARBA" id="ARBA00004245"/>
    </source>
</evidence>
<evidence type="ECO:0000256" key="4">
    <source>
        <dbReference type="ARBA" id="ARBA00023054"/>
    </source>
</evidence>
<protein>
    <recommendedName>
        <fullName evidence="9">PH domain-containing protein</fullName>
    </recommendedName>
</protein>
<feature type="coiled-coil region" evidence="7">
    <location>
        <begin position="849"/>
        <end position="890"/>
    </location>
</feature>
<name>A0A3P8YRB7_ESOLU</name>
<dbReference type="InterPro" id="IPR001849">
    <property type="entry name" value="PH_domain"/>
</dbReference>
<organism evidence="10 11">
    <name type="scientific">Esox lucius</name>
    <name type="common">Northern pike</name>
    <dbReference type="NCBI Taxonomy" id="8010"/>
    <lineage>
        <taxon>Eukaryota</taxon>
        <taxon>Metazoa</taxon>
        <taxon>Chordata</taxon>
        <taxon>Craniata</taxon>
        <taxon>Vertebrata</taxon>
        <taxon>Euteleostomi</taxon>
        <taxon>Actinopterygii</taxon>
        <taxon>Neopterygii</taxon>
        <taxon>Teleostei</taxon>
        <taxon>Protacanthopterygii</taxon>
        <taxon>Esociformes</taxon>
        <taxon>Esocidae</taxon>
        <taxon>Esox</taxon>
    </lineage>
</organism>
<dbReference type="InterPro" id="IPR052223">
    <property type="entry name" value="Actin_Cytoskeleton_Reg"/>
</dbReference>
<dbReference type="FunFam" id="2.30.29.30:FF:000133">
    <property type="entry name" value="myosin phosphatase Rho-interacting protein isoform X1"/>
    <property type="match status" value="1"/>
</dbReference>
<evidence type="ECO:0000256" key="3">
    <source>
        <dbReference type="ARBA" id="ARBA00022553"/>
    </source>
</evidence>
<feature type="coiled-coil region" evidence="7">
    <location>
        <begin position="1441"/>
        <end position="1475"/>
    </location>
</feature>
<evidence type="ECO:0000259" key="9">
    <source>
        <dbReference type="PROSITE" id="PS50003"/>
    </source>
</evidence>
<keyword evidence="11" id="KW-1185">Reference proteome</keyword>